<proteinExistence type="inferred from homology"/>
<dbReference type="GO" id="GO:0034338">
    <property type="term" value="F:short-chain carboxylesterase activity"/>
    <property type="evidence" value="ECO:0007669"/>
    <property type="project" value="TreeGrafter"/>
</dbReference>
<dbReference type="InterPro" id="IPR000952">
    <property type="entry name" value="AB_hydrolase_4_CS"/>
</dbReference>
<name>A0A5B8R884_9ZZZZ</name>
<dbReference type="PIRSF" id="PIRSF005211">
    <property type="entry name" value="Ab_hydro_YheT"/>
    <property type="match status" value="1"/>
</dbReference>
<dbReference type="InterPro" id="IPR050960">
    <property type="entry name" value="AB_hydrolase_4_sf"/>
</dbReference>
<comment type="similarity">
    <text evidence="1">Belongs to the AB hydrolase superfamily. AB hydrolase 4 family.</text>
</comment>
<keyword evidence="3" id="KW-0378">Hydrolase</keyword>
<evidence type="ECO:0000256" key="2">
    <source>
        <dbReference type="ARBA" id="ARBA00022487"/>
    </source>
</evidence>
<reference evidence="5" key="1">
    <citation type="submission" date="2019-06" db="EMBL/GenBank/DDBJ databases">
        <authorList>
            <person name="Murdoch R.W."/>
            <person name="Fathepure B."/>
        </authorList>
    </citation>
    <scope>NUCLEOTIDE SEQUENCE</scope>
</reference>
<dbReference type="PROSITE" id="PS01133">
    <property type="entry name" value="UPF0017"/>
    <property type="match status" value="1"/>
</dbReference>
<dbReference type="Gene3D" id="3.40.50.1820">
    <property type="entry name" value="alpha/beta hydrolase"/>
    <property type="match status" value="1"/>
</dbReference>
<evidence type="ECO:0000313" key="5">
    <source>
        <dbReference type="EMBL" id="QEA04188.1"/>
    </source>
</evidence>
<dbReference type="Pfam" id="PF00561">
    <property type="entry name" value="Abhydrolase_1"/>
    <property type="match status" value="1"/>
</dbReference>
<dbReference type="AlphaFoldDB" id="A0A5B8R884"/>
<feature type="domain" description="AB hydrolase-1" evidence="4">
    <location>
        <begin position="62"/>
        <end position="298"/>
    </location>
</feature>
<accession>A0A5B8R884</accession>
<dbReference type="EMBL" id="MN079081">
    <property type="protein sequence ID" value="QEA04188.1"/>
    <property type="molecule type" value="Genomic_DNA"/>
</dbReference>
<dbReference type="PANTHER" id="PTHR10794">
    <property type="entry name" value="ABHYDROLASE DOMAIN-CONTAINING PROTEIN"/>
    <property type="match status" value="1"/>
</dbReference>
<dbReference type="InterPro" id="IPR000073">
    <property type="entry name" value="AB_hydrolase_1"/>
</dbReference>
<dbReference type="PANTHER" id="PTHR10794:SF94">
    <property type="entry name" value="ESTERASE YHET-RELATED"/>
    <property type="match status" value="1"/>
</dbReference>
<evidence type="ECO:0000256" key="3">
    <source>
        <dbReference type="ARBA" id="ARBA00022801"/>
    </source>
</evidence>
<evidence type="ECO:0000256" key="1">
    <source>
        <dbReference type="ARBA" id="ARBA00010884"/>
    </source>
</evidence>
<sequence>MIASPPPEDGFRPAPWLPGAHAQTIWPALCRPTPHVTLTRHPVTLPDGAVIHTYWGPERPGPLVLLLHGLGGDAGAPYCRGLVRALAAADFQAVVIEGRGTGGQPGRRFYHAGAWRDPAAVLARLPVADPRRTVHAVGISIGGSILLNWLAATGEDCPLASAVAVSTPFDLAACAANIDRGFARVYQAYLLNGLRRLLRRRARRNGAPVPALTGIRSLRAFDERITAPLHGFRNAADYYRRASTAGRLAAVTRPCLLIQAEDDPFVPASTIPTASALGPRTRLERQPRGGHVGFVSGPHPLAADYWLERRVPHWIAAASAIL</sequence>
<dbReference type="GO" id="GO:0047372">
    <property type="term" value="F:monoacylglycerol lipase activity"/>
    <property type="evidence" value="ECO:0007669"/>
    <property type="project" value="TreeGrafter"/>
</dbReference>
<dbReference type="SUPFAM" id="SSF53474">
    <property type="entry name" value="alpha/beta-Hydrolases"/>
    <property type="match status" value="1"/>
</dbReference>
<gene>
    <name evidence="5" type="ORF">KBTEX_00492</name>
</gene>
<protein>
    <recommendedName>
        <fullName evidence="4">AB hydrolase-1 domain-containing protein</fullName>
    </recommendedName>
</protein>
<evidence type="ECO:0000259" key="4">
    <source>
        <dbReference type="Pfam" id="PF00561"/>
    </source>
</evidence>
<keyword evidence="2" id="KW-0719">Serine esterase</keyword>
<dbReference type="InterPro" id="IPR012020">
    <property type="entry name" value="ABHD4"/>
</dbReference>
<organism evidence="5">
    <name type="scientific">uncultured organism</name>
    <dbReference type="NCBI Taxonomy" id="155900"/>
    <lineage>
        <taxon>unclassified sequences</taxon>
        <taxon>environmental samples</taxon>
    </lineage>
</organism>
<dbReference type="InterPro" id="IPR029058">
    <property type="entry name" value="AB_hydrolase_fold"/>
</dbReference>